<dbReference type="Pfam" id="PF02129">
    <property type="entry name" value="Peptidase_S15"/>
    <property type="match status" value="1"/>
</dbReference>
<protein>
    <recommendedName>
        <fullName evidence="3">Xaa-Pro dipeptidyl-peptidase C-terminal domain-containing protein</fullName>
    </recommendedName>
</protein>
<dbReference type="PANTHER" id="PTHR43056">
    <property type="entry name" value="PEPTIDASE S9 PROLYL OLIGOPEPTIDASE"/>
    <property type="match status" value="1"/>
</dbReference>
<dbReference type="SMART" id="SM00939">
    <property type="entry name" value="PepX_C"/>
    <property type="match status" value="1"/>
</dbReference>
<evidence type="ECO:0000313" key="5">
    <source>
        <dbReference type="Proteomes" id="UP000542125"/>
    </source>
</evidence>
<dbReference type="Pfam" id="PF08530">
    <property type="entry name" value="PepX_C"/>
    <property type="match status" value="1"/>
</dbReference>
<feature type="compositionally biased region" description="Basic and acidic residues" evidence="2">
    <location>
        <begin position="212"/>
        <end position="221"/>
    </location>
</feature>
<comment type="caution">
    <text evidence="4">The sequence shown here is derived from an EMBL/GenBank/DDBJ whole genome shotgun (WGS) entry which is preliminary data.</text>
</comment>
<evidence type="ECO:0000256" key="2">
    <source>
        <dbReference type="SAM" id="MobiDB-lite"/>
    </source>
</evidence>
<gene>
    <name evidence="4" type="ORF">FHW18_000702</name>
</gene>
<name>A0A7Y9IQX4_9BURK</name>
<feature type="compositionally biased region" description="Polar residues" evidence="2">
    <location>
        <begin position="222"/>
        <end position="231"/>
    </location>
</feature>
<feature type="region of interest" description="Disordered" evidence="2">
    <location>
        <begin position="208"/>
        <end position="242"/>
    </location>
</feature>
<keyword evidence="5" id="KW-1185">Reference proteome</keyword>
<reference evidence="4 5" key="1">
    <citation type="submission" date="2020-07" db="EMBL/GenBank/DDBJ databases">
        <title>Genomic Encyclopedia of Type Strains, Phase IV (KMG-V): Genome sequencing to study the core and pangenomes of soil and plant-associated prokaryotes.</title>
        <authorList>
            <person name="Whitman W."/>
        </authorList>
    </citation>
    <scope>NUCLEOTIDE SEQUENCE [LARGE SCALE GENOMIC DNA]</scope>
    <source>
        <strain evidence="4 5">SAS40</strain>
    </source>
</reference>
<dbReference type="InterPro" id="IPR050585">
    <property type="entry name" value="Xaa-Pro_dipeptidyl-ppase/CocE"/>
</dbReference>
<dbReference type="EMBL" id="JACBYR010000001">
    <property type="protein sequence ID" value="NYE81431.1"/>
    <property type="molecule type" value="Genomic_DNA"/>
</dbReference>
<dbReference type="RefSeq" id="WP_257022264.1">
    <property type="nucleotide sequence ID" value="NZ_JACBYR010000001.1"/>
</dbReference>
<keyword evidence="1" id="KW-0378">Hydrolase</keyword>
<dbReference type="NCBIfam" id="TIGR00976">
    <property type="entry name" value="CocE_NonD"/>
    <property type="match status" value="1"/>
</dbReference>
<dbReference type="AlphaFoldDB" id="A0A7Y9IQX4"/>
<dbReference type="InterPro" id="IPR008979">
    <property type="entry name" value="Galactose-bd-like_sf"/>
</dbReference>
<proteinExistence type="predicted"/>
<dbReference type="GO" id="GO:0008239">
    <property type="term" value="F:dipeptidyl-peptidase activity"/>
    <property type="evidence" value="ECO:0007669"/>
    <property type="project" value="InterPro"/>
</dbReference>
<accession>A0A7Y9IQX4</accession>
<dbReference type="InterPro" id="IPR005674">
    <property type="entry name" value="CocE/Ser_esterase"/>
</dbReference>
<evidence type="ECO:0000313" key="4">
    <source>
        <dbReference type="EMBL" id="NYE81431.1"/>
    </source>
</evidence>
<feature type="domain" description="Xaa-Pro dipeptidyl-peptidase C-terminal" evidence="3">
    <location>
        <begin position="320"/>
        <end position="559"/>
    </location>
</feature>
<dbReference type="SUPFAM" id="SSF53474">
    <property type="entry name" value="alpha/beta-Hydrolases"/>
    <property type="match status" value="1"/>
</dbReference>
<dbReference type="InterPro" id="IPR000383">
    <property type="entry name" value="Xaa-Pro-like_dom"/>
</dbReference>
<sequence>MISTTTTVEDGMVFERDVALTLSDGAVLRANVFRPESPGQYPVVMAMGAYGKDVHFEDAFNPQWQVLKRIYPELDSNGSTGRFLRWEVVDPERWVPDGFVVIQIDSRGTGRSEGYLDPFGPVETRDYYEWIEWAGIQPWSNGKVGLIGVSYLAIKQWQVAALNPPHLAAIVPWEGSSEFFRNGGHHGGILSNSFTFEWWPRQVLANQYGSGDSKHRDRITGERTTGPSLSSEILEGSRADHPNDRLTHSLDDAWNQARAANLPAITVPLLSAANWGGAGMHLRGNFEGFLRTGSAQKWLFAHIGTHYESFYLPHYVAIQKRFFNHFLRGDDNGWDREPPVQLAIRHADGTAAIRKEQAWPLARTQRVPLYLNAREGGLQSTAPSASGSVDFQAMKGAVSFTTAPFDAATEFTGPVTLTLWISSTTRDADIFAVLRVLDPAGEEVTYVGAHERVPMAQGWLRASRRKTDPERSTEWRPWHTHDDVQKLEPGQVYPLDVEIWPTSMVFPKGWRLSLTVQGHDYIVTAPGRMRHDHPEDRPAGEFGGVTTVHTGGEHASHLVMPLIAREQEA</sequence>
<dbReference type="Gene3D" id="3.40.50.1820">
    <property type="entry name" value="alpha/beta hydrolase"/>
    <property type="match status" value="1"/>
</dbReference>
<dbReference type="PANTHER" id="PTHR43056:SF10">
    <property type="entry name" value="COCE_NOND FAMILY, PUTATIVE (AFU_ORTHOLOGUE AFUA_7G00600)-RELATED"/>
    <property type="match status" value="1"/>
</dbReference>
<dbReference type="InterPro" id="IPR029058">
    <property type="entry name" value="AB_hydrolase_fold"/>
</dbReference>
<evidence type="ECO:0000259" key="3">
    <source>
        <dbReference type="SMART" id="SM00939"/>
    </source>
</evidence>
<dbReference type="Gene3D" id="1.10.3020.20">
    <property type="match status" value="1"/>
</dbReference>
<evidence type="ECO:0000256" key="1">
    <source>
        <dbReference type="ARBA" id="ARBA00022801"/>
    </source>
</evidence>
<dbReference type="Gene3D" id="2.60.120.260">
    <property type="entry name" value="Galactose-binding domain-like"/>
    <property type="match status" value="1"/>
</dbReference>
<dbReference type="InterPro" id="IPR013736">
    <property type="entry name" value="Xaa-Pro_dipept_C"/>
</dbReference>
<dbReference type="SUPFAM" id="SSF49785">
    <property type="entry name" value="Galactose-binding domain-like"/>
    <property type="match status" value="1"/>
</dbReference>
<organism evidence="4 5">
    <name type="scientific">Pigmentiphaga litoralis</name>
    <dbReference type="NCBI Taxonomy" id="516702"/>
    <lineage>
        <taxon>Bacteria</taxon>
        <taxon>Pseudomonadati</taxon>
        <taxon>Pseudomonadota</taxon>
        <taxon>Betaproteobacteria</taxon>
        <taxon>Burkholderiales</taxon>
        <taxon>Alcaligenaceae</taxon>
        <taxon>Pigmentiphaga</taxon>
    </lineage>
</organism>
<dbReference type="Proteomes" id="UP000542125">
    <property type="component" value="Unassembled WGS sequence"/>
</dbReference>